<evidence type="ECO:0000313" key="2">
    <source>
        <dbReference type="Proteomes" id="UP000005391"/>
    </source>
</evidence>
<accession>E4MSU2</accession>
<comment type="caution">
    <text evidence="1">The sequence shown here is derived from an EMBL/GenBank/DDBJ whole genome shotgun (WGS) entry which is preliminary data.</text>
</comment>
<organism evidence="1 2">
    <name type="scientific">Capnocytophaga ochracea F0287</name>
    <dbReference type="NCBI Taxonomy" id="873517"/>
    <lineage>
        <taxon>Bacteria</taxon>
        <taxon>Pseudomonadati</taxon>
        <taxon>Bacteroidota</taxon>
        <taxon>Flavobacteriia</taxon>
        <taxon>Flavobacteriales</taxon>
        <taxon>Flavobacteriaceae</taxon>
        <taxon>Capnocytophaga</taxon>
    </lineage>
</organism>
<name>E4MSU2_CAPOC</name>
<dbReference type="AlphaFoldDB" id="E4MSU2"/>
<dbReference type="EMBL" id="AEOH01000039">
    <property type="protein sequence ID" value="EFS97248.1"/>
    <property type="molecule type" value="Genomic_DNA"/>
</dbReference>
<dbReference type="HOGENOM" id="CLU_3181552_0_0_10"/>
<sequence>MGKWGGNFLEHQLCQNFKLWQSAYRKSDVLGLLGVLERERRDSEEG</sequence>
<evidence type="ECO:0000313" key="1">
    <source>
        <dbReference type="EMBL" id="EFS97248.1"/>
    </source>
</evidence>
<protein>
    <submittedName>
        <fullName evidence="1">Uncharacterized protein</fullName>
    </submittedName>
</protein>
<reference evidence="1 2" key="1">
    <citation type="submission" date="2010-10" db="EMBL/GenBank/DDBJ databases">
        <authorList>
            <person name="Muzny D."/>
            <person name="Qin X."/>
            <person name="Deng J."/>
            <person name="Jiang H."/>
            <person name="Liu Y."/>
            <person name="Qu J."/>
            <person name="Song X.-Z."/>
            <person name="Zhang L."/>
            <person name="Thornton R."/>
            <person name="Coyle M."/>
            <person name="Francisco L."/>
            <person name="Jackson L."/>
            <person name="Javaid M."/>
            <person name="Korchina V."/>
            <person name="Kovar C."/>
            <person name="Mata R."/>
            <person name="Mathew T."/>
            <person name="Ngo R."/>
            <person name="Nguyen L."/>
            <person name="Nguyen N."/>
            <person name="Okwuonu G."/>
            <person name="Ongeri F."/>
            <person name="Pham C."/>
            <person name="Simmons D."/>
            <person name="Wilczek-Boney K."/>
            <person name="Hale W."/>
            <person name="Jakkamsetti A."/>
            <person name="Pham P."/>
            <person name="Ruth R."/>
            <person name="San Lucas F."/>
            <person name="Warren J."/>
            <person name="Zhang J."/>
            <person name="Zhao Z."/>
            <person name="Zhou C."/>
            <person name="Zhu D."/>
            <person name="Lee S."/>
            <person name="Bess C."/>
            <person name="Blankenburg K."/>
            <person name="Forbes L."/>
            <person name="Fu Q."/>
            <person name="Gubbala S."/>
            <person name="Hirani K."/>
            <person name="Jayaseelan J.C."/>
            <person name="Lara F."/>
            <person name="Munidasa M."/>
            <person name="Palculict T."/>
            <person name="Patil S."/>
            <person name="Pu L.-L."/>
            <person name="Saada N."/>
            <person name="Tang L."/>
            <person name="Weissenberger G."/>
            <person name="Zhu Y."/>
            <person name="Hemphill L."/>
            <person name="Shang Y."/>
            <person name="Youmans B."/>
            <person name="Ayvaz T."/>
            <person name="Ross M."/>
            <person name="Santibanez J."/>
            <person name="Aqrawi P."/>
            <person name="Gross S."/>
            <person name="Joshi V."/>
            <person name="Fowler G."/>
            <person name="Nazareth L."/>
            <person name="Reid J."/>
            <person name="Worley K."/>
            <person name="Petrosino J."/>
            <person name="Highlander S."/>
            <person name="Gibbs R."/>
        </authorList>
    </citation>
    <scope>NUCLEOTIDE SEQUENCE [LARGE SCALE GENOMIC DNA]</scope>
    <source>
        <strain evidence="1 2">F0287</strain>
    </source>
</reference>
<gene>
    <name evidence="1" type="ORF">HMPREF1977_1452</name>
</gene>
<proteinExistence type="predicted"/>
<dbReference type="Proteomes" id="UP000005391">
    <property type="component" value="Unassembled WGS sequence"/>
</dbReference>